<accession>A0AAP2DIW5</accession>
<dbReference type="InterPro" id="IPR036890">
    <property type="entry name" value="HATPase_C_sf"/>
</dbReference>
<feature type="transmembrane region" description="Helical" evidence="7">
    <location>
        <begin position="298"/>
        <end position="315"/>
    </location>
</feature>
<dbReference type="GO" id="GO:0005886">
    <property type="term" value="C:plasma membrane"/>
    <property type="evidence" value="ECO:0007669"/>
    <property type="project" value="TreeGrafter"/>
</dbReference>
<organism evidence="9 10">
    <name type="scientific">Chryseosolibacter histidini</name>
    <dbReference type="NCBI Taxonomy" id="2782349"/>
    <lineage>
        <taxon>Bacteria</taxon>
        <taxon>Pseudomonadati</taxon>
        <taxon>Bacteroidota</taxon>
        <taxon>Cytophagia</taxon>
        <taxon>Cytophagales</taxon>
        <taxon>Chryseotaleaceae</taxon>
        <taxon>Chryseosolibacter</taxon>
    </lineage>
</organism>
<keyword evidence="9" id="KW-0547">Nucleotide-binding</keyword>
<dbReference type="AlphaFoldDB" id="A0AAP2DIW5"/>
<evidence type="ECO:0000259" key="8">
    <source>
        <dbReference type="PROSITE" id="PS50109"/>
    </source>
</evidence>
<evidence type="ECO:0000313" key="9">
    <source>
        <dbReference type="EMBL" id="MBT1697203.1"/>
    </source>
</evidence>
<dbReference type="PRINTS" id="PR00344">
    <property type="entry name" value="BCTRLSENSOR"/>
</dbReference>
<dbReference type="Pfam" id="PF02518">
    <property type="entry name" value="HATPase_c"/>
    <property type="match status" value="1"/>
</dbReference>
<dbReference type="Gene3D" id="3.30.565.10">
    <property type="entry name" value="Histidine kinase-like ATPase, C-terminal domain"/>
    <property type="match status" value="1"/>
</dbReference>
<dbReference type="GO" id="GO:0004721">
    <property type="term" value="F:phosphoprotein phosphatase activity"/>
    <property type="evidence" value="ECO:0007669"/>
    <property type="project" value="TreeGrafter"/>
</dbReference>
<keyword evidence="7" id="KW-0472">Membrane</keyword>
<evidence type="ECO:0000256" key="5">
    <source>
        <dbReference type="ARBA" id="ARBA00022777"/>
    </source>
</evidence>
<reference evidence="9 10" key="1">
    <citation type="submission" date="2021-05" db="EMBL/GenBank/DDBJ databases">
        <title>A Polyphasic approach of four new species of the genus Ohtaekwangia: Ohtaekwangia histidinii sp. nov., Ohtaekwangia cretensis sp. nov., Ohtaekwangia indiensis sp. nov., Ohtaekwangia reichenbachii sp. nov. from diverse environment.</title>
        <authorList>
            <person name="Octaviana S."/>
        </authorList>
    </citation>
    <scope>NUCLEOTIDE SEQUENCE [LARGE SCALE GENOMIC DNA]</scope>
    <source>
        <strain evidence="9 10">PWU4</strain>
    </source>
</reference>
<dbReference type="InterPro" id="IPR003594">
    <property type="entry name" value="HATPase_dom"/>
</dbReference>
<feature type="transmembrane region" description="Helical" evidence="7">
    <location>
        <begin position="177"/>
        <end position="195"/>
    </location>
</feature>
<keyword evidence="9" id="KW-0067">ATP-binding</keyword>
<dbReference type="SUPFAM" id="SSF49785">
    <property type="entry name" value="Galactose-binding domain-like"/>
    <property type="match status" value="1"/>
</dbReference>
<keyword evidence="6" id="KW-0902">Two-component regulatory system</keyword>
<evidence type="ECO:0000256" key="7">
    <source>
        <dbReference type="SAM" id="Phobius"/>
    </source>
</evidence>
<keyword evidence="3" id="KW-0597">Phosphoprotein</keyword>
<keyword evidence="5" id="KW-0418">Kinase</keyword>
<dbReference type="CDD" id="cd00082">
    <property type="entry name" value="HisKA"/>
    <property type="match status" value="1"/>
</dbReference>
<comment type="catalytic activity">
    <reaction evidence="1">
        <text>ATP + protein L-histidine = ADP + protein N-phospho-L-histidine.</text>
        <dbReference type="EC" id="2.7.13.3"/>
    </reaction>
</comment>
<dbReference type="GO" id="GO:0000155">
    <property type="term" value="F:phosphorelay sensor kinase activity"/>
    <property type="evidence" value="ECO:0007669"/>
    <property type="project" value="InterPro"/>
</dbReference>
<feature type="transmembrane region" description="Helical" evidence="7">
    <location>
        <begin position="327"/>
        <end position="344"/>
    </location>
</feature>
<keyword evidence="4" id="KW-0808">Transferase</keyword>
<dbReference type="RefSeq" id="WP_254163017.1">
    <property type="nucleotide sequence ID" value="NZ_JAHESF010000008.1"/>
</dbReference>
<dbReference type="SUPFAM" id="SSF47384">
    <property type="entry name" value="Homodimeric domain of signal transducing histidine kinase"/>
    <property type="match status" value="1"/>
</dbReference>
<dbReference type="SUPFAM" id="SSF55874">
    <property type="entry name" value="ATPase domain of HSP90 chaperone/DNA topoisomerase II/histidine kinase"/>
    <property type="match status" value="1"/>
</dbReference>
<dbReference type="EC" id="2.7.13.3" evidence="2"/>
<evidence type="ECO:0000256" key="6">
    <source>
        <dbReference type="ARBA" id="ARBA00023012"/>
    </source>
</evidence>
<dbReference type="Pfam" id="PF07695">
    <property type="entry name" value="7TMR-DISM_7TM"/>
    <property type="match status" value="1"/>
</dbReference>
<keyword evidence="7" id="KW-0812">Transmembrane</keyword>
<name>A0AAP2DIW5_9BACT</name>
<dbReference type="CDD" id="cd00075">
    <property type="entry name" value="HATPase"/>
    <property type="match status" value="1"/>
</dbReference>
<dbReference type="PROSITE" id="PS50109">
    <property type="entry name" value="HIS_KIN"/>
    <property type="match status" value="1"/>
</dbReference>
<proteinExistence type="predicted"/>
<dbReference type="GO" id="GO:0016036">
    <property type="term" value="P:cellular response to phosphate starvation"/>
    <property type="evidence" value="ECO:0007669"/>
    <property type="project" value="TreeGrafter"/>
</dbReference>
<dbReference type="InterPro" id="IPR008979">
    <property type="entry name" value="Galactose-bd-like_sf"/>
</dbReference>
<dbReference type="GO" id="GO:0005524">
    <property type="term" value="F:ATP binding"/>
    <property type="evidence" value="ECO:0007669"/>
    <property type="project" value="UniProtKB-KW"/>
</dbReference>
<keyword evidence="10" id="KW-1185">Reference proteome</keyword>
<dbReference type="InterPro" id="IPR011623">
    <property type="entry name" value="7TMR_DISM_rcpt_extracell_dom1"/>
</dbReference>
<dbReference type="SMART" id="SM00387">
    <property type="entry name" value="HATPase_c"/>
    <property type="match status" value="1"/>
</dbReference>
<feature type="transmembrane region" description="Helical" evidence="7">
    <location>
        <begin position="356"/>
        <end position="376"/>
    </location>
</feature>
<dbReference type="PANTHER" id="PTHR45453:SF1">
    <property type="entry name" value="PHOSPHATE REGULON SENSOR PROTEIN PHOR"/>
    <property type="match status" value="1"/>
</dbReference>
<dbReference type="Gene3D" id="1.10.287.130">
    <property type="match status" value="1"/>
</dbReference>
<sequence length="631" mass="70970">MGQRAVGGKADLSQVNFDTNGAANLSGTWEFYWNQLLTPKDLMRSEHAPVLIFVPGSWHRQGDYNVLGVGTYRLQVTLPPKHKGLSFHFPVINSAAKIWINGELAHEVGTASEDPEKYGPMFMRTIVPIPDNVAEVDLVVAVANFTYFRGGFGATPQVNKASSIYTDIGRSQGTVNFFAGCLIAMCIYQLILFFMYHRGKPYLWLALICLGVALRSLIVHGGSYLLPNLYPSVPWEFWKKIEFGSVYAMVALFPLYVYNLFVEHAPKKPIYFFIGVSTLLLVTVIVTPQYVYGRLLEVGHISLLLMFIYAVYAIVKAWRAGNRDARIILFGVLASFPFVMGEIMKNSLLYPLNIRFAHLVEMGVLVFLLFQVYLLANHYAKSYKNLETLNLNLEKMVQERTGQLITANTVKDRLLSVISHDIRSPLQSLRGILQVYNKGAISRDEFDHFAQHIEGDLDKTSMLVENILYWTANQLKGMQVKMETFDLQVLINENVQLFETIAATKKIRLNHTSESMVITTDRNILNLVLRNLISNAIKFSYEHGEVNIHANLHNKVLTMCVKDHGAGMDEETLRALTDPTLQVNINNTTKEQGTGLGLLLCRSYLEKAGGQLFIESDAGKGSRFNIVLPVI</sequence>
<evidence type="ECO:0000256" key="1">
    <source>
        <dbReference type="ARBA" id="ARBA00000085"/>
    </source>
</evidence>
<dbReference type="InterPro" id="IPR005467">
    <property type="entry name" value="His_kinase_dom"/>
</dbReference>
<feature type="domain" description="Histidine kinase" evidence="8">
    <location>
        <begin position="417"/>
        <end position="631"/>
    </location>
</feature>
<comment type="caution">
    <text evidence="9">The sequence shown here is derived from an EMBL/GenBank/DDBJ whole genome shotgun (WGS) entry which is preliminary data.</text>
</comment>
<dbReference type="InterPro" id="IPR003661">
    <property type="entry name" value="HisK_dim/P_dom"/>
</dbReference>
<evidence type="ECO:0000256" key="2">
    <source>
        <dbReference type="ARBA" id="ARBA00012438"/>
    </source>
</evidence>
<dbReference type="Gene3D" id="2.60.120.260">
    <property type="entry name" value="Galactose-binding domain-like"/>
    <property type="match status" value="1"/>
</dbReference>
<dbReference type="EMBL" id="JAHESF010000008">
    <property type="protein sequence ID" value="MBT1697203.1"/>
    <property type="molecule type" value="Genomic_DNA"/>
</dbReference>
<dbReference type="Proteomes" id="UP001319200">
    <property type="component" value="Unassembled WGS sequence"/>
</dbReference>
<evidence type="ECO:0000256" key="4">
    <source>
        <dbReference type="ARBA" id="ARBA00022679"/>
    </source>
</evidence>
<evidence type="ECO:0000256" key="3">
    <source>
        <dbReference type="ARBA" id="ARBA00022553"/>
    </source>
</evidence>
<dbReference type="SMART" id="SM00388">
    <property type="entry name" value="HisKA"/>
    <property type="match status" value="1"/>
</dbReference>
<dbReference type="InterPro" id="IPR050351">
    <property type="entry name" value="BphY/WalK/GraS-like"/>
</dbReference>
<feature type="transmembrane region" description="Helical" evidence="7">
    <location>
        <begin position="270"/>
        <end position="292"/>
    </location>
</feature>
<dbReference type="InterPro" id="IPR036097">
    <property type="entry name" value="HisK_dim/P_sf"/>
</dbReference>
<evidence type="ECO:0000313" key="10">
    <source>
        <dbReference type="Proteomes" id="UP001319200"/>
    </source>
</evidence>
<dbReference type="PANTHER" id="PTHR45453">
    <property type="entry name" value="PHOSPHATE REGULON SENSOR PROTEIN PHOR"/>
    <property type="match status" value="1"/>
</dbReference>
<dbReference type="InterPro" id="IPR004358">
    <property type="entry name" value="Sig_transdc_His_kin-like_C"/>
</dbReference>
<feature type="transmembrane region" description="Helical" evidence="7">
    <location>
        <begin position="202"/>
        <end position="221"/>
    </location>
</feature>
<protein>
    <recommendedName>
        <fullName evidence="2">histidine kinase</fullName>
        <ecNumber evidence="2">2.7.13.3</ecNumber>
    </recommendedName>
</protein>
<gene>
    <name evidence="9" type="ORF">KK083_09975</name>
</gene>
<keyword evidence="7" id="KW-1133">Transmembrane helix</keyword>
<feature type="transmembrane region" description="Helical" evidence="7">
    <location>
        <begin position="241"/>
        <end position="258"/>
    </location>
</feature>